<gene>
    <name evidence="2" type="ORF">BO71DRAFT_489332</name>
</gene>
<feature type="compositionally biased region" description="Polar residues" evidence="1">
    <location>
        <begin position="272"/>
        <end position="286"/>
    </location>
</feature>
<feature type="compositionally biased region" description="Low complexity" evidence="1">
    <location>
        <begin position="190"/>
        <end position="199"/>
    </location>
</feature>
<evidence type="ECO:0000313" key="3">
    <source>
        <dbReference type="Proteomes" id="UP000247810"/>
    </source>
</evidence>
<proteinExistence type="predicted"/>
<feature type="compositionally biased region" description="Low complexity" evidence="1">
    <location>
        <begin position="242"/>
        <end position="263"/>
    </location>
</feature>
<feature type="region of interest" description="Disordered" evidence="1">
    <location>
        <begin position="79"/>
        <end position="287"/>
    </location>
</feature>
<accession>A0A319E9I6</accession>
<reference evidence="2 3" key="1">
    <citation type="submission" date="2018-02" db="EMBL/GenBank/DDBJ databases">
        <title>The genomes of Aspergillus section Nigri reveals drivers in fungal speciation.</title>
        <authorList>
            <consortium name="DOE Joint Genome Institute"/>
            <person name="Vesth T.C."/>
            <person name="Nybo J."/>
            <person name="Theobald S."/>
            <person name="Brandl J."/>
            <person name="Frisvad J.C."/>
            <person name="Nielsen K.F."/>
            <person name="Lyhne E.K."/>
            <person name="Kogle M.E."/>
            <person name="Kuo A."/>
            <person name="Riley R."/>
            <person name="Clum A."/>
            <person name="Nolan M."/>
            <person name="Lipzen A."/>
            <person name="Salamov A."/>
            <person name="Henrissat B."/>
            <person name="Wiebenga A."/>
            <person name="De vries R.P."/>
            <person name="Grigoriev I.V."/>
            <person name="Mortensen U.H."/>
            <person name="Andersen M.R."/>
            <person name="Baker S.E."/>
        </authorList>
    </citation>
    <scope>NUCLEOTIDE SEQUENCE [LARGE SCALE GENOMIC DNA]</scope>
    <source>
        <strain evidence="2 3">CBS 707.79</strain>
    </source>
</reference>
<dbReference type="Proteomes" id="UP000247810">
    <property type="component" value="Unassembled WGS sequence"/>
</dbReference>
<dbReference type="EMBL" id="KZ826180">
    <property type="protein sequence ID" value="PYH87742.1"/>
    <property type="molecule type" value="Genomic_DNA"/>
</dbReference>
<organism evidence="2 3">
    <name type="scientific">Aspergillus ellipticus CBS 707.79</name>
    <dbReference type="NCBI Taxonomy" id="1448320"/>
    <lineage>
        <taxon>Eukaryota</taxon>
        <taxon>Fungi</taxon>
        <taxon>Dikarya</taxon>
        <taxon>Ascomycota</taxon>
        <taxon>Pezizomycotina</taxon>
        <taxon>Eurotiomycetes</taxon>
        <taxon>Eurotiomycetidae</taxon>
        <taxon>Eurotiales</taxon>
        <taxon>Aspergillaceae</taxon>
        <taxon>Aspergillus</taxon>
        <taxon>Aspergillus subgen. Circumdati</taxon>
    </lineage>
</organism>
<dbReference type="STRING" id="1448320.A0A319E9I6"/>
<evidence type="ECO:0000256" key="1">
    <source>
        <dbReference type="SAM" id="MobiDB-lite"/>
    </source>
</evidence>
<dbReference type="OrthoDB" id="5423493at2759"/>
<sequence length="350" mass="37707">MPRPPIKRNCLVSKAPPVLETDLHEGSGQQDITLVEKLKSPAGTNQNFGIPSQLATCAETSENAGKYKHQTPMAKTQEYAIDSSPMGERGATGSRPVTRARGYSSTLSVVGRKGDAGSKVPGTPAFESSILSNFRRRPRQPSILQMMQTDDGSSDLDDDVFLGGLSPEDESTPLDLSKGRSLLTGHRALPSPSFPASSSGGLRKRKMPAEESRIPQFDAEDMEHSPDISPGSSQRHSKFGVSADSPRAPAAPAAPSLMWEPPLSSSPPLSPTRTVSMPTTAQSKRMNMSAERVISKNIGLPTSALQHRLLPRRNNMQRKLLGITNPKVPDDCTHGDHFVAEQNDGLYHLS</sequence>
<keyword evidence="3" id="KW-1185">Reference proteome</keyword>
<evidence type="ECO:0000313" key="2">
    <source>
        <dbReference type="EMBL" id="PYH87742.1"/>
    </source>
</evidence>
<protein>
    <submittedName>
        <fullName evidence="2">Uncharacterized protein</fullName>
    </submittedName>
</protein>
<name>A0A319E9I6_9EURO</name>
<dbReference type="VEuPathDB" id="FungiDB:BO71DRAFT_489332"/>
<dbReference type="AlphaFoldDB" id="A0A319E9I6"/>